<comment type="catalytic activity">
    <reaction evidence="1">
        <text>a quinone + NADH + 5 H(+)(in) = a quinol + NAD(+) + 4 H(+)(out)</text>
        <dbReference type="Rhea" id="RHEA:57888"/>
        <dbReference type="ChEBI" id="CHEBI:15378"/>
        <dbReference type="ChEBI" id="CHEBI:24646"/>
        <dbReference type="ChEBI" id="CHEBI:57540"/>
        <dbReference type="ChEBI" id="CHEBI:57945"/>
        <dbReference type="ChEBI" id="CHEBI:132124"/>
    </reaction>
</comment>
<comment type="similarity">
    <text evidence="1">Belongs to the complex I subunit 6 family.</text>
</comment>
<evidence type="ECO:0000313" key="3">
    <source>
        <dbReference type="EMBL" id="GMA87861.1"/>
    </source>
</evidence>
<feature type="region of interest" description="Disordered" evidence="2">
    <location>
        <begin position="202"/>
        <end position="397"/>
    </location>
</feature>
<evidence type="ECO:0000313" key="4">
    <source>
        <dbReference type="Proteomes" id="UP001157017"/>
    </source>
</evidence>
<comment type="function">
    <text evidence="1">NDH-1 shuttles electrons from NADH, via FMN and iron-sulfur (Fe-S) centers, to quinones in the respiratory chain. Couples the redox reaction to proton translocation (for every two electrons transferred, four hydrogen ions are translocated across the cytoplasmic membrane), and thus conserves the redox energy in a proton gradient.</text>
</comment>
<comment type="caution">
    <text evidence="3">The sequence shown here is derived from an EMBL/GenBank/DDBJ whole genome shotgun (WGS) entry which is preliminary data.</text>
</comment>
<dbReference type="InterPro" id="IPR001457">
    <property type="entry name" value="NADH_UbQ/plastoQ_OxRdtase_su6"/>
</dbReference>
<keyword evidence="1" id="KW-1133">Transmembrane helix</keyword>
<keyword evidence="1" id="KW-0812">Transmembrane</keyword>
<keyword evidence="4" id="KW-1185">Reference proteome</keyword>
<feature type="compositionally biased region" description="Basic and acidic residues" evidence="2">
    <location>
        <begin position="289"/>
        <end position="306"/>
    </location>
</feature>
<gene>
    <name evidence="3" type="ORF">GCM10025868_31110</name>
</gene>
<accession>A0ABQ6JMB8</accession>
<sequence length="397" mass="41638">MSTFAPAAVHAAVQAAGSPAPTGSETVLFWVLAPVMVLSALGLLFARKAVHAALGMAVVMVSLGVIYLVQDADFLGVIQVFVYTGAVMMLFLFVLMLVGVDSSDSLVETISGQRWVGVLLALGLAVLLIAGVGSFTFSGPVGLTQANAEGNVLGIANKIFGQYVWAFEVTSALLITAALGAMVLAHRERIGEKVTQRVLARRRFSEPGRQPAGLPAPGVFARHNGVDTPALLPDGTPSEPVGVARAARPLAGRRQQAGSSPRPRPSRPTSSAEASDEPAQLHRAVGDPVLDRRGDVPAASQRDRGVHGRRAHAERHQPRVRHLHPPARQPRRPGRRAVRDAGGGRRGRGRPGDHPEHLPGPPLGLGGRRQPAEGSSLSTAPGPRTPALAHEPTGPDH</sequence>
<dbReference type="EMBL" id="BSUZ01000001">
    <property type="protein sequence ID" value="GMA87861.1"/>
    <property type="molecule type" value="Genomic_DNA"/>
</dbReference>
<feature type="compositionally biased region" description="Basic residues" evidence="2">
    <location>
        <begin position="307"/>
        <end position="336"/>
    </location>
</feature>
<evidence type="ECO:0000256" key="1">
    <source>
        <dbReference type="RuleBase" id="RU004429"/>
    </source>
</evidence>
<protein>
    <recommendedName>
        <fullName evidence="1">NADH-quinone oxidoreductase subunit J</fullName>
        <ecNumber evidence="1">7.1.1.-</ecNumber>
    </recommendedName>
</protein>
<reference evidence="4" key="1">
    <citation type="journal article" date="2019" name="Int. J. Syst. Evol. Microbiol.">
        <title>The Global Catalogue of Microorganisms (GCM) 10K type strain sequencing project: providing services to taxonomists for standard genome sequencing and annotation.</title>
        <authorList>
            <consortium name="The Broad Institute Genomics Platform"/>
            <consortium name="The Broad Institute Genome Sequencing Center for Infectious Disease"/>
            <person name="Wu L."/>
            <person name="Ma J."/>
        </authorList>
    </citation>
    <scope>NUCLEOTIDE SEQUENCE [LARGE SCALE GENOMIC DNA]</scope>
    <source>
        <strain evidence="4">NBRC 108730</strain>
    </source>
</reference>
<keyword evidence="1" id="KW-0472">Membrane</keyword>
<keyword evidence="1" id="KW-1003">Cell membrane</keyword>
<feature type="transmembrane region" description="Helical" evidence="1">
    <location>
        <begin position="118"/>
        <end position="143"/>
    </location>
</feature>
<dbReference type="PANTHER" id="PTHR33269:SF19">
    <property type="entry name" value="NADH-QUINONE OXIDOREDUCTASE SUBUNIT J"/>
    <property type="match status" value="1"/>
</dbReference>
<keyword evidence="1" id="KW-0520">NAD</keyword>
<feature type="transmembrane region" description="Helical" evidence="1">
    <location>
        <begin position="76"/>
        <end position="98"/>
    </location>
</feature>
<feature type="transmembrane region" description="Helical" evidence="1">
    <location>
        <begin position="27"/>
        <end position="45"/>
    </location>
</feature>
<dbReference type="Gene3D" id="1.20.120.1200">
    <property type="entry name" value="NADH-ubiquinone/plastoquinone oxidoreductase chain 6, subunit NuoJ"/>
    <property type="match status" value="1"/>
</dbReference>
<dbReference type="EC" id="7.1.1.-" evidence="1"/>
<dbReference type="PANTHER" id="PTHR33269">
    <property type="entry name" value="NADH-UBIQUINONE OXIDOREDUCTASE CHAIN 6"/>
    <property type="match status" value="1"/>
</dbReference>
<keyword evidence="1" id="KW-0874">Quinone</keyword>
<feature type="transmembrane region" description="Helical" evidence="1">
    <location>
        <begin position="52"/>
        <end position="70"/>
    </location>
</feature>
<dbReference type="Proteomes" id="UP001157017">
    <property type="component" value="Unassembled WGS sequence"/>
</dbReference>
<comment type="subcellular location">
    <subcellularLocation>
        <location evidence="1">Cell membrane</location>
        <topology evidence="1">Multi-pass membrane protein</topology>
    </subcellularLocation>
</comment>
<dbReference type="InterPro" id="IPR042106">
    <property type="entry name" value="Nuo/plastoQ_OxRdtase_6_NuoJ"/>
</dbReference>
<dbReference type="Pfam" id="PF00499">
    <property type="entry name" value="Oxidored_q3"/>
    <property type="match status" value="1"/>
</dbReference>
<evidence type="ECO:0000256" key="2">
    <source>
        <dbReference type="SAM" id="MobiDB-lite"/>
    </source>
</evidence>
<feature type="transmembrane region" description="Helical" evidence="1">
    <location>
        <begin position="163"/>
        <end position="185"/>
    </location>
</feature>
<proteinExistence type="inferred from homology"/>
<organism evidence="3 4">
    <name type="scientific">Angustibacter aerolatus</name>
    <dbReference type="NCBI Taxonomy" id="1162965"/>
    <lineage>
        <taxon>Bacteria</taxon>
        <taxon>Bacillati</taxon>
        <taxon>Actinomycetota</taxon>
        <taxon>Actinomycetes</taxon>
        <taxon>Kineosporiales</taxon>
        <taxon>Kineosporiaceae</taxon>
    </lineage>
</organism>
<dbReference type="NCBIfam" id="NF005165">
    <property type="entry name" value="PRK06638.1-5"/>
    <property type="match status" value="1"/>
</dbReference>
<name>A0ABQ6JMB8_9ACTN</name>